<keyword evidence="2" id="KW-1185">Reference proteome</keyword>
<dbReference type="WBParaSite" id="Csp11.Scaffold629.g10256.t1">
    <property type="protein sequence ID" value="Csp11.Scaffold629.g10256.t1"/>
    <property type="gene ID" value="Csp11.Scaffold629.g10256"/>
</dbReference>
<evidence type="ECO:0000256" key="1">
    <source>
        <dbReference type="SAM" id="SignalP"/>
    </source>
</evidence>
<keyword evidence="1" id="KW-0732">Signal</keyword>
<protein>
    <submittedName>
        <fullName evidence="3">Saposin B-type domain-containing protein</fullName>
    </submittedName>
</protein>
<accession>A0A1I7TNQ4</accession>
<evidence type="ECO:0000313" key="2">
    <source>
        <dbReference type="Proteomes" id="UP000095282"/>
    </source>
</evidence>
<dbReference type="AlphaFoldDB" id="A0A1I7TNQ4"/>
<sequence length="94" mass="10741">MNSFTFFAILFALLLIIMIHPSDAHSSKHVRTLCKRKAVRHIHKLCPDMCLTGGEISNMYMNTEELLSELINVSEYCTMGYSDSQVKHMCCPDQ</sequence>
<feature type="chain" id="PRO_5009307771" evidence="1">
    <location>
        <begin position="25"/>
        <end position="94"/>
    </location>
</feature>
<dbReference type="eggNOG" id="ENOG502TIT9">
    <property type="taxonomic scope" value="Eukaryota"/>
</dbReference>
<organism evidence="2 3">
    <name type="scientific">Caenorhabditis tropicalis</name>
    <dbReference type="NCBI Taxonomy" id="1561998"/>
    <lineage>
        <taxon>Eukaryota</taxon>
        <taxon>Metazoa</taxon>
        <taxon>Ecdysozoa</taxon>
        <taxon>Nematoda</taxon>
        <taxon>Chromadorea</taxon>
        <taxon>Rhabditida</taxon>
        <taxon>Rhabditina</taxon>
        <taxon>Rhabditomorpha</taxon>
        <taxon>Rhabditoidea</taxon>
        <taxon>Rhabditidae</taxon>
        <taxon>Peloderinae</taxon>
        <taxon>Caenorhabditis</taxon>
    </lineage>
</organism>
<name>A0A1I7TNQ4_9PELO</name>
<feature type="signal peptide" evidence="1">
    <location>
        <begin position="1"/>
        <end position="24"/>
    </location>
</feature>
<proteinExistence type="predicted"/>
<dbReference type="STRING" id="1561998.A0A1I7TNQ4"/>
<dbReference type="Proteomes" id="UP000095282">
    <property type="component" value="Unplaced"/>
</dbReference>
<reference evidence="3" key="1">
    <citation type="submission" date="2016-11" db="UniProtKB">
        <authorList>
            <consortium name="WormBaseParasite"/>
        </authorList>
    </citation>
    <scope>IDENTIFICATION</scope>
</reference>
<evidence type="ECO:0000313" key="3">
    <source>
        <dbReference type="WBParaSite" id="Csp11.Scaffold629.g10256.t1"/>
    </source>
</evidence>